<keyword evidence="2" id="KW-1185">Reference proteome</keyword>
<reference evidence="1" key="2">
    <citation type="journal article" date="2020" name="Nat. Commun.">
        <title>Large-scale genome sequencing of mycorrhizal fungi provides insights into the early evolution of symbiotic traits.</title>
        <authorList>
            <person name="Miyauchi S."/>
            <person name="Kiss E."/>
            <person name="Kuo A."/>
            <person name="Drula E."/>
            <person name="Kohler A."/>
            <person name="Sanchez-Garcia M."/>
            <person name="Morin E."/>
            <person name="Andreopoulos B."/>
            <person name="Barry K.W."/>
            <person name="Bonito G."/>
            <person name="Buee M."/>
            <person name="Carver A."/>
            <person name="Chen C."/>
            <person name="Cichocki N."/>
            <person name="Clum A."/>
            <person name="Culley D."/>
            <person name="Crous P.W."/>
            <person name="Fauchery L."/>
            <person name="Girlanda M."/>
            <person name="Hayes R.D."/>
            <person name="Keri Z."/>
            <person name="LaButti K."/>
            <person name="Lipzen A."/>
            <person name="Lombard V."/>
            <person name="Magnuson J."/>
            <person name="Maillard F."/>
            <person name="Murat C."/>
            <person name="Nolan M."/>
            <person name="Ohm R.A."/>
            <person name="Pangilinan J."/>
            <person name="Pereira M.F."/>
            <person name="Perotto S."/>
            <person name="Peter M."/>
            <person name="Pfister S."/>
            <person name="Riley R."/>
            <person name="Sitrit Y."/>
            <person name="Stielow J.B."/>
            <person name="Szollosi G."/>
            <person name="Zifcakova L."/>
            <person name="Stursova M."/>
            <person name="Spatafora J.W."/>
            <person name="Tedersoo L."/>
            <person name="Vaario L.M."/>
            <person name="Yamada A."/>
            <person name="Yan M."/>
            <person name="Wang P."/>
            <person name="Xu J."/>
            <person name="Bruns T."/>
            <person name="Baldrian P."/>
            <person name="Vilgalys R."/>
            <person name="Dunand C."/>
            <person name="Henrissat B."/>
            <person name="Grigoriev I.V."/>
            <person name="Hibbett D."/>
            <person name="Nagy L.G."/>
            <person name="Martin F.M."/>
        </authorList>
    </citation>
    <scope>NUCLEOTIDE SEQUENCE</scope>
    <source>
        <strain evidence="1">P2</strain>
    </source>
</reference>
<dbReference type="EMBL" id="MU118026">
    <property type="protein sequence ID" value="KAF9647772.1"/>
    <property type="molecule type" value="Genomic_DNA"/>
</dbReference>
<reference evidence="1" key="1">
    <citation type="submission" date="2019-10" db="EMBL/GenBank/DDBJ databases">
        <authorList>
            <consortium name="DOE Joint Genome Institute"/>
            <person name="Kuo A."/>
            <person name="Miyauchi S."/>
            <person name="Kiss E."/>
            <person name="Drula E."/>
            <person name="Kohler A."/>
            <person name="Sanchez-Garcia M."/>
            <person name="Andreopoulos B."/>
            <person name="Barry K.W."/>
            <person name="Bonito G."/>
            <person name="Buee M."/>
            <person name="Carver A."/>
            <person name="Chen C."/>
            <person name="Cichocki N."/>
            <person name="Clum A."/>
            <person name="Culley D."/>
            <person name="Crous P.W."/>
            <person name="Fauchery L."/>
            <person name="Girlanda M."/>
            <person name="Hayes R."/>
            <person name="Keri Z."/>
            <person name="Labutti K."/>
            <person name="Lipzen A."/>
            <person name="Lombard V."/>
            <person name="Magnuson J."/>
            <person name="Maillard F."/>
            <person name="Morin E."/>
            <person name="Murat C."/>
            <person name="Nolan M."/>
            <person name="Ohm R."/>
            <person name="Pangilinan J."/>
            <person name="Pereira M."/>
            <person name="Perotto S."/>
            <person name="Peter M."/>
            <person name="Riley R."/>
            <person name="Sitrit Y."/>
            <person name="Stielow B."/>
            <person name="Szollosi G."/>
            <person name="Zifcakova L."/>
            <person name="Stursova M."/>
            <person name="Spatafora J.W."/>
            <person name="Tedersoo L."/>
            <person name="Vaario L.-M."/>
            <person name="Yamada A."/>
            <person name="Yan M."/>
            <person name="Wang P."/>
            <person name="Xu J."/>
            <person name="Bruns T."/>
            <person name="Baldrian P."/>
            <person name="Vilgalys R."/>
            <person name="Henrissat B."/>
            <person name="Grigoriev I.V."/>
            <person name="Hibbett D."/>
            <person name="Nagy L.G."/>
            <person name="Martin F.M."/>
        </authorList>
    </citation>
    <scope>NUCLEOTIDE SEQUENCE</scope>
    <source>
        <strain evidence="1">P2</strain>
    </source>
</reference>
<name>A0ACB6ZDY7_THEGA</name>
<organism evidence="1 2">
    <name type="scientific">Thelephora ganbajun</name>
    <name type="common">Ganba fungus</name>
    <dbReference type="NCBI Taxonomy" id="370292"/>
    <lineage>
        <taxon>Eukaryota</taxon>
        <taxon>Fungi</taxon>
        <taxon>Dikarya</taxon>
        <taxon>Basidiomycota</taxon>
        <taxon>Agaricomycotina</taxon>
        <taxon>Agaricomycetes</taxon>
        <taxon>Thelephorales</taxon>
        <taxon>Thelephoraceae</taxon>
        <taxon>Thelephora</taxon>
    </lineage>
</organism>
<comment type="caution">
    <text evidence="1">The sequence shown here is derived from an EMBL/GenBank/DDBJ whole genome shotgun (WGS) entry which is preliminary data.</text>
</comment>
<protein>
    <submittedName>
        <fullName evidence="1">Kinase-like protein</fullName>
    </submittedName>
</protein>
<evidence type="ECO:0000313" key="2">
    <source>
        <dbReference type="Proteomes" id="UP000886501"/>
    </source>
</evidence>
<proteinExistence type="predicted"/>
<evidence type="ECO:0000313" key="1">
    <source>
        <dbReference type="EMBL" id="KAF9647772.1"/>
    </source>
</evidence>
<dbReference type="Proteomes" id="UP000886501">
    <property type="component" value="Unassembled WGS sequence"/>
</dbReference>
<sequence>MVWRFHTLRSDEPIQASRYDYPPDLLSAFTPHGCVEAGATYLLRGASVDCHAIPVFMFSSILLQEVRELDASLPEFPKQLTNILLMEDWMNQAQSLPSGDLEKFVEDLDSGLNVLDPVDHTFFRCWSELGRICAAREVLPTSHILSDASLGVKNDPTTSGVVADIHEGTFKGARVRVKRVRVYIEGDPQKLKLPYHEAVVWKRIHHPNIVPFHGATLKPLQLVSDWMEYGNLMEFLKERPKANRLGLLHDVAEALNYLHSCNVVHGSIKGANILVDHFSRARVAAFTLATVYPNQDPPSDVKELHNLNTRWTAPEVLEEKEPLTKKADIFSFAMLTVEMFAGTVPFHSIQSVTSVIKIIHGDRPPRPTDPLLTDGVWTLICRCWDQSPQSRPEMTTVLQHIAPSLLRSLHQFNKSLPEFQVALSQFYDGTEWKGCIDPLRGAELKEFIDFLDDVLRVERLSEDLRRRTLHNLREVCGERAILPESCMVFRQFSKLTAEPCAVSKYAEVWKGQTGPGEGGNSTMDVCIKAINLENVHKKFRGEVAQWVKLDHPNILQCFGVTFNPLQIVMEWMPNGQALEYAKMRAHADRVCLLIDVARGLDYLHSLGVIHGNLKQQNILVNSTGRARLSDIGFAKLIPIGESRFDWVKVSADGCRWVAPEIFHKGEFTKQSDVFSYGFIAAEIFTGKILWEGIDEMEVRSKILGGKRPSWLEGDEHTLAVELWRICSRCWGKDPGGRSSVYSALNALQCLPQQFNASYISEKVTQGEVQSSQECIDELDKMLDANMIFPKERPRILNRLCKMCDLERSLPTSMVIAPASLRIKSTLAQDGGGSADVYRGEYHGCSVAIKVMRLYVKSDCNLFFSRFCREAVAWRHLRHPNILPLLGATLDLQASRPALVSKWMNNGNINSFVRNRGDVNRAQLLVDVAHGLQYLHRLNFVHGDLKGVNILIKNDHRACLADFGLSTIIYVAPHVSNDVSSSTEVSRVSVDSTTSLMSHSSGGTIRWMSPELLHPGLFGLEDSRPTKQSDCYALGMVIYEVLRGKVPYWDHKGNVMQAILDGKRPSKPDAAATLGFTDGLWRIVEYCWLEDRGMRPDVKTILSRLTDAAWAWDMRR</sequence>
<gene>
    <name evidence="1" type="ORF">BDM02DRAFT_3116485</name>
</gene>
<accession>A0ACB6ZDY7</accession>